<dbReference type="GO" id="GO:0061630">
    <property type="term" value="F:ubiquitin protein ligase activity"/>
    <property type="evidence" value="ECO:0007669"/>
    <property type="project" value="TreeGrafter"/>
</dbReference>
<dbReference type="GO" id="GO:0016567">
    <property type="term" value="P:protein ubiquitination"/>
    <property type="evidence" value="ECO:0007669"/>
    <property type="project" value="UniProtKB-UniPathway"/>
</dbReference>
<keyword evidence="2 4" id="KW-0863">Zinc-finger</keyword>
<dbReference type="PANTHER" id="PTHR45877">
    <property type="entry name" value="E3 UBIQUITIN-PROTEIN LIGASE SIAH2"/>
    <property type="match status" value="1"/>
</dbReference>
<name>A0A1B6GF87_9HEMI</name>
<dbReference type="AlphaFoldDB" id="A0A1B6GF87"/>
<dbReference type="PROSITE" id="PS50089">
    <property type="entry name" value="ZF_RING_2"/>
    <property type="match status" value="1"/>
</dbReference>
<sequence length="260" mass="29700">MDQLDQKVLKMIADAVNDTIQCPVCLGTLRPPVTQCSSGHALCPDCKPQIDICPTCRKDFIETKPIVLQQLLEQLPRACLFRTLGCPEVYIPGGTHETLCSYRTVDCKLLECEWSGQAKKLQNHLIVSHNDLTVVLQDETVSEIVWKNFNNTEDSFKYIPFVAYGQVFWEYIHMNVEVQKLCISFTRVGNGHTTFKFFAIISFKNNNIGYTYTIKVPVDNNQFIDFYEEHCMTVPGDMLPRFVNHDSSLVYSVQIIKEDG</sequence>
<protein>
    <recommendedName>
        <fullName evidence="5">RING-type domain-containing protein</fullName>
    </recommendedName>
</protein>
<dbReference type="InterPro" id="IPR001841">
    <property type="entry name" value="Znf_RING"/>
</dbReference>
<evidence type="ECO:0000259" key="5">
    <source>
        <dbReference type="PROSITE" id="PS50089"/>
    </source>
</evidence>
<proteinExistence type="predicted"/>
<dbReference type="InterPro" id="IPR049548">
    <property type="entry name" value="Sina-like_RING"/>
</dbReference>
<accession>A0A1B6GF87</accession>
<dbReference type="SUPFAM" id="SSF57850">
    <property type="entry name" value="RING/U-box"/>
    <property type="match status" value="1"/>
</dbReference>
<gene>
    <name evidence="6" type="ORF">g.14656</name>
</gene>
<dbReference type="GO" id="GO:0043161">
    <property type="term" value="P:proteasome-mediated ubiquitin-dependent protein catabolic process"/>
    <property type="evidence" value="ECO:0007669"/>
    <property type="project" value="TreeGrafter"/>
</dbReference>
<dbReference type="Pfam" id="PF21361">
    <property type="entry name" value="Sina_ZnF"/>
    <property type="match status" value="1"/>
</dbReference>
<dbReference type="GO" id="GO:0008270">
    <property type="term" value="F:zinc ion binding"/>
    <property type="evidence" value="ECO:0007669"/>
    <property type="project" value="UniProtKB-KW"/>
</dbReference>
<dbReference type="UniPathway" id="UPA00143"/>
<dbReference type="Pfam" id="PF21362">
    <property type="entry name" value="Sina_RING"/>
    <property type="match status" value="1"/>
</dbReference>
<dbReference type="EMBL" id="GECZ01008703">
    <property type="protein sequence ID" value="JAS61066.1"/>
    <property type="molecule type" value="Transcribed_RNA"/>
</dbReference>
<dbReference type="SUPFAM" id="SSF49599">
    <property type="entry name" value="TRAF domain-like"/>
    <property type="match status" value="1"/>
</dbReference>
<evidence type="ECO:0000256" key="3">
    <source>
        <dbReference type="ARBA" id="ARBA00022833"/>
    </source>
</evidence>
<dbReference type="GO" id="GO:0005737">
    <property type="term" value="C:cytoplasm"/>
    <property type="evidence" value="ECO:0007669"/>
    <property type="project" value="TreeGrafter"/>
</dbReference>
<dbReference type="Gene3D" id="3.30.40.10">
    <property type="entry name" value="Zinc/RING finger domain, C3HC4 (zinc finger)"/>
    <property type="match status" value="2"/>
</dbReference>
<keyword evidence="3" id="KW-0862">Zinc</keyword>
<reference evidence="6" key="1">
    <citation type="submission" date="2015-11" db="EMBL/GenBank/DDBJ databases">
        <title>De novo transcriptome assembly of four potential Pierce s Disease insect vectors from Arizona vineyards.</title>
        <authorList>
            <person name="Tassone E.E."/>
        </authorList>
    </citation>
    <scope>NUCLEOTIDE SEQUENCE</scope>
</reference>
<evidence type="ECO:0000256" key="1">
    <source>
        <dbReference type="ARBA" id="ARBA00022723"/>
    </source>
</evidence>
<dbReference type="PANTHER" id="PTHR45877:SF2">
    <property type="entry name" value="E3 UBIQUITIN-PROTEIN LIGASE SINA-RELATED"/>
    <property type="match status" value="1"/>
</dbReference>
<organism evidence="6">
    <name type="scientific">Cuerna arida</name>
    <dbReference type="NCBI Taxonomy" id="1464854"/>
    <lineage>
        <taxon>Eukaryota</taxon>
        <taxon>Metazoa</taxon>
        <taxon>Ecdysozoa</taxon>
        <taxon>Arthropoda</taxon>
        <taxon>Hexapoda</taxon>
        <taxon>Insecta</taxon>
        <taxon>Pterygota</taxon>
        <taxon>Neoptera</taxon>
        <taxon>Paraneoptera</taxon>
        <taxon>Hemiptera</taxon>
        <taxon>Auchenorrhyncha</taxon>
        <taxon>Membracoidea</taxon>
        <taxon>Cicadellidae</taxon>
        <taxon>Cicadellinae</taxon>
        <taxon>Proconiini</taxon>
        <taxon>Cuerna</taxon>
    </lineage>
</organism>
<dbReference type="GO" id="GO:0031624">
    <property type="term" value="F:ubiquitin conjugating enzyme binding"/>
    <property type="evidence" value="ECO:0007669"/>
    <property type="project" value="TreeGrafter"/>
</dbReference>
<dbReference type="InterPro" id="IPR013083">
    <property type="entry name" value="Znf_RING/FYVE/PHD"/>
</dbReference>
<dbReference type="InterPro" id="IPR004162">
    <property type="entry name" value="SINA-like_animal"/>
</dbReference>
<evidence type="ECO:0000256" key="4">
    <source>
        <dbReference type="PROSITE-ProRule" id="PRU00175"/>
    </source>
</evidence>
<evidence type="ECO:0000313" key="6">
    <source>
        <dbReference type="EMBL" id="JAS61066.1"/>
    </source>
</evidence>
<feature type="domain" description="RING-type" evidence="5">
    <location>
        <begin position="22"/>
        <end position="57"/>
    </location>
</feature>
<evidence type="ECO:0000256" key="2">
    <source>
        <dbReference type="ARBA" id="ARBA00022771"/>
    </source>
</evidence>
<keyword evidence="1" id="KW-0479">Metal-binding</keyword>